<reference evidence="2" key="1">
    <citation type="submission" date="2016-10" db="EMBL/GenBank/DDBJ databases">
        <authorList>
            <person name="Varghese N."/>
            <person name="Submissions S."/>
        </authorList>
    </citation>
    <scope>NUCLEOTIDE SEQUENCE [LARGE SCALE GENOMIC DNA]</scope>
    <source>
        <strain evidence="2">DSM 25811 / CCM 8410 / LMG 26954 / E90</strain>
    </source>
</reference>
<name>A0A1G6JU58_NIADE</name>
<dbReference type="OrthoDB" id="13663at2"/>
<dbReference type="Pfam" id="PF04308">
    <property type="entry name" value="RNaseH_like"/>
    <property type="match status" value="1"/>
</dbReference>
<dbReference type="EMBL" id="FMZO01000001">
    <property type="protein sequence ID" value="SDC21526.1"/>
    <property type="molecule type" value="Genomic_DNA"/>
</dbReference>
<evidence type="ECO:0000313" key="2">
    <source>
        <dbReference type="Proteomes" id="UP000198757"/>
    </source>
</evidence>
<organism evidence="1 2">
    <name type="scientific">Niabella drilacis (strain DSM 25811 / CCM 8410 / CCUG 62505 / LMG 26954 / E90)</name>
    <dbReference type="NCBI Taxonomy" id="1285928"/>
    <lineage>
        <taxon>Bacteria</taxon>
        <taxon>Pseudomonadati</taxon>
        <taxon>Bacteroidota</taxon>
        <taxon>Chitinophagia</taxon>
        <taxon>Chitinophagales</taxon>
        <taxon>Chitinophagaceae</taxon>
        <taxon>Niabella</taxon>
    </lineage>
</organism>
<gene>
    <name evidence="1" type="ORF">SAMN04487894_101620</name>
</gene>
<dbReference type="InterPro" id="IPR007405">
    <property type="entry name" value="Phage_KVP40_Orf299"/>
</dbReference>
<keyword evidence="2" id="KW-1185">Reference proteome</keyword>
<dbReference type="AlphaFoldDB" id="A0A1G6JU58"/>
<dbReference type="PANTHER" id="PTHR39961:SF1">
    <property type="entry name" value="DUF458 DOMAIN-CONTAINING PROTEIN"/>
    <property type="match status" value="1"/>
</dbReference>
<proteinExistence type="predicted"/>
<sequence>MKQEQWRRFGGTFLTGSVAEEVNKALIAERKAGHTLQVCLGTDSQVKGAVIEFATVIVFVRKGRGAFLFLRKEILRQKMSIRERMLLEVDKTVQLTLQLSAVFNTHGIAPELHVDINTDAAYKSNAALSEAMGYVSGMGWICKAKPYAFASSSCANKIVQ</sequence>
<dbReference type="Proteomes" id="UP000198757">
    <property type="component" value="Unassembled WGS sequence"/>
</dbReference>
<dbReference type="RefSeq" id="WP_090388641.1">
    <property type="nucleotide sequence ID" value="NZ_FMZO01000001.1"/>
</dbReference>
<dbReference type="PANTHER" id="PTHR39961">
    <property type="entry name" value="HYPOTHETICAL CYTOSOLIC PROTEIN"/>
    <property type="match status" value="1"/>
</dbReference>
<accession>A0A1G6JU58</accession>
<evidence type="ECO:0000313" key="1">
    <source>
        <dbReference type="EMBL" id="SDC21526.1"/>
    </source>
</evidence>
<protein>
    <submittedName>
        <fullName evidence="1">Uncharacterized protein</fullName>
    </submittedName>
</protein>
<dbReference type="STRING" id="1285928.SAMN04487894_101620"/>